<gene>
    <name evidence="1" type="ORF">ARY78_08425</name>
    <name evidence="2" type="ORF">CA369_00710</name>
    <name evidence="4" type="ORF">DYZ80_01196</name>
    <name evidence="3" type="ORF">E5F58_11245</name>
</gene>
<dbReference type="Proteomes" id="UP000365297">
    <property type="component" value="Unassembled WGS sequence"/>
</dbReference>
<evidence type="ECO:0000313" key="3">
    <source>
        <dbReference type="EMBL" id="EAH4242560.1"/>
    </source>
</evidence>
<evidence type="ECO:0000313" key="5">
    <source>
        <dbReference type="Proteomes" id="UP000272537"/>
    </source>
</evidence>
<evidence type="ECO:0000313" key="7">
    <source>
        <dbReference type="Proteomes" id="UP000527632"/>
    </source>
</evidence>
<dbReference type="RefSeq" id="WP_010959081.1">
    <property type="nucleotide sequence ID" value="NC_021825.2"/>
</dbReference>
<accession>A0A466KN88</accession>
<dbReference type="EMBL" id="AABBZO010000001">
    <property type="protein sequence ID" value="EAG4460797.1"/>
    <property type="molecule type" value="Genomic_DNA"/>
</dbReference>
<evidence type="ECO:0000313" key="4">
    <source>
        <dbReference type="EMBL" id="RKA09552.1"/>
    </source>
</evidence>
<comment type="caution">
    <text evidence="3">The sequence shown here is derived from an EMBL/GenBank/DDBJ whole genome shotgun (WGS) entry which is preliminary data.</text>
</comment>
<sequence length="210" mass="25026">MYKYESELVDNFIYLKNFQNEYIEECPFRWGNIDLVEYETSSFRFLSELQIKELSNKESLLIFSMLYKSRPHTFEYILKKLDLTKDRLVMKLKSLERTEIVVKAGNLYSINNNIDFPDIIVRAYEMKLTDIRKAINQAVINKQYCDYSYVVMPEEKRKLCLEYKDIFQKCSIGLLLVDNNNIKEVVRAKRIKEVNYNKLASKIKIVNFCG</sequence>
<evidence type="ECO:0000313" key="6">
    <source>
        <dbReference type="Proteomes" id="UP000365297"/>
    </source>
</evidence>
<organism evidence="3 7">
    <name type="scientific">Listeria monocytogenes</name>
    <dbReference type="NCBI Taxonomy" id="1639"/>
    <lineage>
        <taxon>Bacteria</taxon>
        <taxon>Bacillati</taxon>
        <taxon>Bacillota</taxon>
        <taxon>Bacilli</taxon>
        <taxon>Bacillales</taxon>
        <taxon>Listeriaceae</taxon>
        <taxon>Listeria</taxon>
    </lineage>
</organism>
<proteinExistence type="predicted"/>
<dbReference type="AlphaFoldDB" id="A0A466KN88"/>
<name>A0A466KN88_LISMN</name>
<dbReference type="Proteomes" id="UP000528151">
    <property type="component" value="Unassembled WGS sequence"/>
</dbReference>
<evidence type="ECO:0000313" key="2">
    <source>
        <dbReference type="EMBL" id="EAG4460797.1"/>
    </source>
</evidence>
<dbReference type="Proteomes" id="UP000527632">
    <property type="component" value="Unassembled WGS sequence"/>
</dbReference>
<dbReference type="EMBL" id="AAAIXK010000004">
    <property type="protein sequence ID" value="EAC5550451.1"/>
    <property type="molecule type" value="Genomic_DNA"/>
</dbReference>
<protein>
    <submittedName>
        <fullName evidence="3">Uncharacterized protein</fullName>
    </submittedName>
</protein>
<dbReference type="EMBL" id="AABGUK010000004">
    <property type="protein sequence ID" value="EAH4242560.1"/>
    <property type="molecule type" value="Genomic_DNA"/>
</dbReference>
<dbReference type="Proteomes" id="UP000272537">
    <property type="component" value="Unassembled WGS sequence"/>
</dbReference>
<reference evidence="3 7" key="2">
    <citation type="submission" date="2019-04" db="EMBL/GenBank/DDBJ databases">
        <authorList>
            <consortium name="GenomeTrakr: Next Generation Sequencing Network for Food Pathogen Tracability"/>
        </authorList>
    </citation>
    <scope>NUCLEOTIDE SEQUENCE [LARGE SCALE GENOMIC DNA]</scope>
    <source>
        <strain evidence="2 8">CFSAN063727</strain>
        <strain evidence="1 6">FDA00007096</strain>
        <strain evidence="3 7">LS1344</strain>
    </source>
</reference>
<evidence type="ECO:0000313" key="8">
    <source>
        <dbReference type="Proteomes" id="UP000528151"/>
    </source>
</evidence>
<evidence type="ECO:0000313" key="1">
    <source>
        <dbReference type="EMBL" id="EAC5550451.1"/>
    </source>
</evidence>
<dbReference type="EMBL" id="QXLS01000002">
    <property type="protein sequence ID" value="RKA09552.1"/>
    <property type="molecule type" value="Genomic_DNA"/>
</dbReference>
<dbReference type="KEGG" id="lmok:CQ02_13890"/>
<reference evidence="4 5" key="1">
    <citation type="journal article" date="2018" name="BMC Genomics">
        <title>Genes significantly associated with lineage II food isolates of Listeria monocytogenes.</title>
        <authorList>
            <person name="Pirone-Davies C."/>
            <person name="Chen Y."/>
            <person name="Pightling A."/>
            <person name="Ryan G."/>
            <person name="Wang Y."/>
            <person name="Yao K."/>
            <person name="Hoffmann M."/>
            <person name="Allard M.W."/>
        </authorList>
    </citation>
    <scope>NUCLEOTIDE SEQUENCE [LARGE SCALE GENOMIC DNA]</scope>
    <source>
        <strain evidence="4 5">PNUSAL000550</strain>
    </source>
</reference>